<evidence type="ECO:0000256" key="1">
    <source>
        <dbReference type="SAM" id="MobiDB-lite"/>
    </source>
</evidence>
<accession>A0A7W7K0R0</accession>
<feature type="chain" id="PRO_5031273776" evidence="2">
    <location>
        <begin position="29"/>
        <end position="89"/>
    </location>
</feature>
<dbReference type="AlphaFoldDB" id="A0A7W7K0R0"/>
<dbReference type="EMBL" id="JACHLN010000002">
    <property type="protein sequence ID" value="MBB4838874.1"/>
    <property type="molecule type" value="Genomic_DNA"/>
</dbReference>
<keyword evidence="2" id="KW-0732">Signal</keyword>
<sequence>MKELSLLAACATLALMGSAMLPSSQAMAQTNPNCLPELTPDAPPPNPEDNCDEVGNPEEGGTDNPPPPPPIPPSAFARVDAVALREIYV</sequence>
<proteinExistence type="predicted"/>
<evidence type="ECO:0000313" key="4">
    <source>
        <dbReference type="Proteomes" id="UP000575241"/>
    </source>
</evidence>
<name>A0A7W7K0R0_9SPHN</name>
<feature type="compositionally biased region" description="Pro residues" evidence="1">
    <location>
        <begin position="64"/>
        <end position="73"/>
    </location>
</feature>
<feature type="region of interest" description="Disordered" evidence="1">
    <location>
        <begin position="24"/>
        <end position="75"/>
    </location>
</feature>
<gene>
    <name evidence="3" type="ORF">HNP52_001943</name>
</gene>
<evidence type="ECO:0000313" key="3">
    <source>
        <dbReference type="EMBL" id="MBB4838874.1"/>
    </source>
</evidence>
<comment type="caution">
    <text evidence="3">The sequence shown here is derived from an EMBL/GenBank/DDBJ whole genome shotgun (WGS) entry which is preliminary data.</text>
</comment>
<dbReference type="RefSeq" id="WP_184166084.1">
    <property type="nucleotide sequence ID" value="NZ_JACHLN010000002.1"/>
</dbReference>
<dbReference type="Proteomes" id="UP000575241">
    <property type="component" value="Unassembled WGS sequence"/>
</dbReference>
<organism evidence="3 4">
    <name type="scientific">Sphingomonas kyeonggiensis</name>
    <dbReference type="NCBI Taxonomy" id="1268553"/>
    <lineage>
        <taxon>Bacteria</taxon>
        <taxon>Pseudomonadati</taxon>
        <taxon>Pseudomonadota</taxon>
        <taxon>Alphaproteobacteria</taxon>
        <taxon>Sphingomonadales</taxon>
        <taxon>Sphingomonadaceae</taxon>
        <taxon>Sphingomonas</taxon>
    </lineage>
</organism>
<feature type="signal peptide" evidence="2">
    <location>
        <begin position="1"/>
        <end position="28"/>
    </location>
</feature>
<reference evidence="3 4" key="1">
    <citation type="submission" date="2020-08" db="EMBL/GenBank/DDBJ databases">
        <title>Functional genomics of gut bacteria from endangered species of beetles.</title>
        <authorList>
            <person name="Carlos-Shanley C."/>
        </authorList>
    </citation>
    <scope>NUCLEOTIDE SEQUENCE [LARGE SCALE GENOMIC DNA]</scope>
    <source>
        <strain evidence="3 4">S00224</strain>
    </source>
</reference>
<evidence type="ECO:0000256" key="2">
    <source>
        <dbReference type="SAM" id="SignalP"/>
    </source>
</evidence>
<keyword evidence="4" id="KW-1185">Reference proteome</keyword>
<protein>
    <submittedName>
        <fullName evidence="3">Uncharacterized protein</fullName>
    </submittedName>
</protein>
<feature type="compositionally biased region" description="Polar residues" evidence="1">
    <location>
        <begin position="24"/>
        <end position="33"/>
    </location>
</feature>